<comment type="caution">
    <text evidence="6">The sequence shown here is derived from an EMBL/GenBank/DDBJ whole genome shotgun (WGS) entry which is preliminary data.</text>
</comment>
<evidence type="ECO:0000313" key="7">
    <source>
        <dbReference type="Proteomes" id="UP000553963"/>
    </source>
</evidence>
<gene>
    <name evidence="6" type="ORF">GGR25_003636</name>
</gene>
<dbReference type="SUPFAM" id="SSF47413">
    <property type="entry name" value="lambda repressor-like DNA-binding domains"/>
    <property type="match status" value="1"/>
</dbReference>
<dbReference type="PANTHER" id="PTHR30146">
    <property type="entry name" value="LACI-RELATED TRANSCRIPTIONAL REPRESSOR"/>
    <property type="match status" value="1"/>
</dbReference>
<keyword evidence="1" id="KW-0805">Transcription regulation</keyword>
<dbReference type="PROSITE" id="PS00356">
    <property type="entry name" value="HTH_LACI_1"/>
    <property type="match status" value="1"/>
</dbReference>
<evidence type="ECO:0000256" key="1">
    <source>
        <dbReference type="ARBA" id="ARBA00023015"/>
    </source>
</evidence>
<keyword evidence="7" id="KW-1185">Reference proteome</keyword>
<dbReference type="PANTHER" id="PTHR30146:SF145">
    <property type="entry name" value="RIBOSE OPERON REPRESSOR"/>
    <property type="match status" value="1"/>
</dbReference>
<dbReference type="SMART" id="SM00354">
    <property type="entry name" value="HTH_LACI"/>
    <property type="match status" value="1"/>
</dbReference>
<sequence>MATIKDVAALAGVSIATVSHYLNKTKAVSTPTAERIGKAIAELDYRKDSLAAWFKTAEVPVIFLATAPADTSFFDDVSAAIEERFADRDLNVLRVQIATLERMRQGGALASFLQRAAGVVVLGHSDGWITDEAGLAAQLPSVLLNWDRPADFRKQGVVEHLERGADMALTYLAEHGHRDIGLMTGPMLQRAQGLLAGTRQSAERLGLNIDPRWTVETSYAFGDARDKARAMLERGPRPTAMFTFGTQFSFGVLQAAYQLGIDVPGELSVISYIECKQTEFCAPRMTTVSPSIPQVAAHVVDRILALMAGRNVPLVTSLGIELIERDSVRTLNA</sequence>
<keyword evidence="3" id="KW-0804">Transcription</keyword>
<protein>
    <submittedName>
        <fullName evidence="6">DNA-binding LacI/PurR family transcriptional regulator</fullName>
    </submittedName>
</protein>
<dbReference type="AlphaFoldDB" id="A0A840ATP2"/>
<name>A0A840ATP2_9HYPH</name>
<dbReference type="Gene3D" id="3.40.50.2300">
    <property type="match status" value="2"/>
</dbReference>
<evidence type="ECO:0000256" key="2">
    <source>
        <dbReference type="ARBA" id="ARBA00023125"/>
    </source>
</evidence>
<feature type="domain" description="HTH cro/C1-type" evidence="5">
    <location>
        <begin position="3"/>
        <end position="46"/>
    </location>
</feature>
<dbReference type="GO" id="GO:0003700">
    <property type="term" value="F:DNA-binding transcription factor activity"/>
    <property type="evidence" value="ECO:0007669"/>
    <property type="project" value="TreeGrafter"/>
</dbReference>
<dbReference type="RefSeq" id="WP_183400192.1">
    <property type="nucleotide sequence ID" value="NZ_JACIDS010000004.1"/>
</dbReference>
<dbReference type="InterPro" id="IPR001387">
    <property type="entry name" value="Cro/C1-type_HTH"/>
</dbReference>
<evidence type="ECO:0000259" key="5">
    <source>
        <dbReference type="PROSITE" id="PS50943"/>
    </source>
</evidence>
<dbReference type="Pfam" id="PF00356">
    <property type="entry name" value="LacI"/>
    <property type="match status" value="1"/>
</dbReference>
<accession>A0A840ATP2</accession>
<keyword evidence="2 6" id="KW-0238">DNA-binding</keyword>
<dbReference type="InterPro" id="IPR000843">
    <property type="entry name" value="HTH_LacI"/>
</dbReference>
<evidence type="ECO:0000259" key="4">
    <source>
        <dbReference type="PROSITE" id="PS50932"/>
    </source>
</evidence>
<dbReference type="PROSITE" id="PS50943">
    <property type="entry name" value="HTH_CROC1"/>
    <property type="match status" value="1"/>
</dbReference>
<dbReference type="InterPro" id="IPR046335">
    <property type="entry name" value="LacI/GalR-like_sensor"/>
</dbReference>
<reference evidence="6 7" key="1">
    <citation type="submission" date="2020-08" db="EMBL/GenBank/DDBJ databases">
        <title>Genomic Encyclopedia of Type Strains, Phase IV (KMG-IV): sequencing the most valuable type-strain genomes for metagenomic binning, comparative biology and taxonomic classification.</title>
        <authorList>
            <person name="Goeker M."/>
        </authorList>
    </citation>
    <scope>NUCLEOTIDE SEQUENCE [LARGE SCALE GENOMIC DNA]</scope>
    <source>
        <strain evidence="6 7">DSM 25966</strain>
    </source>
</reference>
<dbReference type="PRINTS" id="PR00036">
    <property type="entry name" value="HTHLACI"/>
</dbReference>
<proteinExistence type="predicted"/>
<dbReference type="CDD" id="cd01392">
    <property type="entry name" value="HTH_LacI"/>
    <property type="match status" value="1"/>
</dbReference>
<dbReference type="SUPFAM" id="SSF53822">
    <property type="entry name" value="Periplasmic binding protein-like I"/>
    <property type="match status" value="1"/>
</dbReference>
<dbReference type="Proteomes" id="UP000553963">
    <property type="component" value="Unassembled WGS sequence"/>
</dbReference>
<dbReference type="CDD" id="cd06267">
    <property type="entry name" value="PBP1_LacI_sugar_binding-like"/>
    <property type="match status" value="1"/>
</dbReference>
<dbReference type="InterPro" id="IPR028082">
    <property type="entry name" value="Peripla_BP_I"/>
</dbReference>
<dbReference type="GO" id="GO:0000976">
    <property type="term" value="F:transcription cis-regulatory region binding"/>
    <property type="evidence" value="ECO:0007669"/>
    <property type="project" value="TreeGrafter"/>
</dbReference>
<organism evidence="6 7">
    <name type="scientific">Kaistia hirudinis</name>
    <dbReference type="NCBI Taxonomy" id="1293440"/>
    <lineage>
        <taxon>Bacteria</taxon>
        <taxon>Pseudomonadati</taxon>
        <taxon>Pseudomonadota</taxon>
        <taxon>Alphaproteobacteria</taxon>
        <taxon>Hyphomicrobiales</taxon>
        <taxon>Kaistiaceae</taxon>
        <taxon>Kaistia</taxon>
    </lineage>
</organism>
<dbReference type="EMBL" id="JACIDS010000004">
    <property type="protein sequence ID" value="MBB3932578.1"/>
    <property type="molecule type" value="Genomic_DNA"/>
</dbReference>
<evidence type="ECO:0000313" key="6">
    <source>
        <dbReference type="EMBL" id="MBB3932578.1"/>
    </source>
</evidence>
<dbReference type="PROSITE" id="PS50932">
    <property type="entry name" value="HTH_LACI_2"/>
    <property type="match status" value="1"/>
</dbReference>
<evidence type="ECO:0000256" key="3">
    <source>
        <dbReference type="ARBA" id="ARBA00023163"/>
    </source>
</evidence>
<feature type="domain" description="HTH lacI-type" evidence="4">
    <location>
        <begin position="2"/>
        <end position="56"/>
    </location>
</feature>
<dbReference type="InterPro" id="IPR010982">
    <property type="entry name" value="Lambda_DNA-bd_dom_sf"/>
</dbReference>
<dbReference type="Pfam" id="PF13377">
    <property type="entry name" value="Peripla_BP_3"/>
    <property type="match status" value="1"/>
</dbReference>
<dbReference type="Gene3D" id="1.10.260.40">
    <property type="entry name" value="lambda repressor-like DNA-binding domains"/>
    <property type="match status" value="1"/>
</dbReference>